<feature type="chain" id="PRO_5001702989" description="Glycoside hydrolase family 2 catalytic domain-containing protein" evidence="1">
    <location>
        <begin position="19"/>
        <end position="571"/>
    </location>
</feature>
<evidence type="ECO:0000256" key="1">
    <source>
        <dbReference type="SAM" id="SignalP"/>
    </source>
</evidence>
<dbReference type="STRING" id="1043004.A0A074WME3"/>
<name>A0A074WME3_9PEZI</name>
<gene>
    <name evidence="3" type="ORF">M436DRAFT_82045</name>
</gene>
<feature type="domain" description="Glycoside hydrolase family 2 catalytic" evidence="2">
    <location>
        <begin position="271"/>
        <end position="337"/>
    </location>
</feature>
<dbReference type="Pfam" id="PF02836">
    <property type="entry name" value="Glyco_hydro_2_C"/>
    <property type="match status" value="1"/>
</dbReference>
<sequence length="571" mass="62991">MFSRLASALTLVLSLVDGQFNNPPGVDIWCGKAYRDTNASFNPGGWFEEPAKSETPLIDFKIKPRTNLYLEDDTVSSFIVDAPMNWYRGHALPDSNTSIPSSHSSEIMLEIKAGNQSLCLNKTSIALGSMDNEIPFDVSSLAVSREPHNITIVGTLAGHMSSTFTATTRLTKLPLRNDNGTVTRLDNLYGGLSVRKGLAKQWTSLFPYTYYVQWSLYWNANISTLDDFASMGYNVIHIVPTGDLGNTPFPWDEFQPYLDRAAELGLYFMYDVRWDYTNLTTMVEQVQRLQNHPSILLWYTADEPDGKSVPTNSTKIAYDTIKGIDAYHPVSLALNCRDFYYADYAAGAEIVLEDVYPISTNASWSTVYNTPCNATYGCCGCDDCEGSFADISTRLDEYASKDSLLGWQKIHWAAPQAFGNETFWTRYPTAAEEVVMNMLSINHAAKGIVMWDFPTKDDILNVTNKLATVLTKEPVAGFLIGEKLVQGLKVSGAGNVDAAAWVGDDEVLVSVVNLDYGDTRSNVTVSLPGEVKVAGTLESLWGDACWAGHGDKISVDKLKGLDVSLLLLKRA</sequence>
<reference evidence="3 4" key="1">
    <citation type="journal article" date="2014" name="BMC Genomics">
        <title>Genome sequencing of four Aureobasidium pullulans varieties: biotechnological potential, stress tolerance, and description of new species.</title>
        <authorList>
            <person name="Gostin Ar C."/>
            <person name="Ohm R.A."/>
            <person name="Kogej T."/>
            <person name="Sonjak S."/>
            <person name="Turk M."/>
            <person name="Zajc J."/>
            <person name="Zalar P."/>
            <person name="Grube M."/>
            <person name="Sun H."/>
            <person name="Han J."/>
            <person name="Sharma A."/>
            <person name="Chiniquy J."/>
            <person name="Ngan C.Y."/>
            <person name="Lipzen A."/>
            <person name="Barry K."/>
            <person name="Grigoriev I.V."/>
            <person name="Gunde-Cimerman N."/>
        </authorList>
    </citation>
    <scope>NUCLEOTIDE SEQUENCE [LARGE SCALE GENOMIC DNA]</scope>
    <source>
        <strain evidence="3 4">CBS 147.97</strain>
    </source>
</reference>
<evidence type="ECO:0000313" key="4">
    <source>
        <dbReference type="Proteomes" id="UP000027730"/>
    </source>
</evidence>
<evidence type="ECO:0000259" key="2">
    <source>
        <dbReference type="Pfam" id="PF02836"/>
    </source>
</evidence>
<evidence type="ECO:0000313" key="3">
    <source>
        <dbReference type="EMBL" id="KEQ72764.1"/>
    </source>
</evidence>
<keyword evidence="1" id="KW-0732">Signal</keyword>
<dbReference type="EMBL" id="KL584710">
    <property type="protein sequence ID" value="KEQ72764.1"/>
    <property type="molecule type" value="Genomic_DNA"/>
</dbReference>
<keyword evidence="4" id="KW-1185">Reference proteome</keyword>
<dbReference type="RefSeq" id="XP_013427200.1">
    <property type="nucleotide sequence ID" value="XM_013571746.1"/>
</dbReference>
<dbReference type="GO" id="GO:0005975">
    <property type="term" value="P:carbohydrate metabolic process"/>
    <property type="evidence" value="ECO:0007669"/>
    <property type="project" value="InterPro"/>
</dbReference>
<proteinExistence type="predicted"/>
<protein>
    <recommendedName>
        <fullName evidence="2">Glycoside hydrolase family 2 catalytic domain-containing protein</fullName>
    </recommendedName>
</protein>
<accession>A0A074WME3</accession>
<dbReference type="InterPro" id="IPR017853">
    <property type="entry name" value="GH"/>
</dbReference>
<dbReference type="AlphaFoldDB" id="A0A074WME3"/>
<dbReference type="GeneID" id="25416908"/>
<dbReference type="OrthoDB" id="2338662at2759"/>
<dbReference type="Gene3D" id="3.20.20.80">
    <property type="entry name" value="Glycosidases"/>
    <property type="match status" value="1"/>
</dbReference>
<organism evidence="3 4">
    <name type="scientific">Aureobasidium namibiae CBS 147.97</name>
    <dbReference type="NCBI Taxonomy" id="1043004"/>
    <lineage>
        <taxon>Eukaryota</taxon>
        <taxon>Fungi</taxon>
        <taxon>Dikarya</taxon>
        <taxon>Ascomycota</taxon>
        <taxon>Pezizomycotina</taxon>
        <taxon>Dothideomycetes</taxon>
        <taxon>Dothideomycetidae</taxon>
        <taxon>Dothideales</taxon>
        <taxon>Saccotheciaceae</taxon>
        <taxon>Aureobasidium</taxon>
    </lineage>
</organism>
<dbReference type="SUPFAM" id="SSF51445">
    <property type="entry name" value="(Trans)glycosidases"/>
    <property type="match status" value="1"/>
</dbReference>
<feature type="signal peptide" evidence="1">
    <location>
        <begin position="1"/>
        <end position="18"/>
    </location>
</feature>
<dbReference type="HOGENOM" id="CLU_022442_0_0_1"/>
<dbReference type="Proteomes" id="UP000027730">
    <property type="component" value="Unassembled WGS sequence"/>
</dbReference>
<dbReference type="InterPro" id="IPR006103">
    <property type="entry name" value="Glyco_hydro_2_cat"/>
</dbReference>
<dbReference type="GO" id="GO:0004553">
    <property type="term" value="F:hydrolase activity, hydrolyzing O-glycosyl compounds"/>
    <property type="evidence" value="ECO:0007669"/>
    <property type="project" value="InterPro"/>
</dbReference>